<name>A7IYA0_9CAUD</name>
<dbReference type="RefSeq" id="YP_001468931.1">
    <property type="nucleotide sequence ID" value="NC_009816.1"/>
</dbReference>
<dbReference type="EMBL" id="DQ499600">
    <property type="protein sequence ID" value="ABF57483.1"/>
    <property type="molecule type" value="Genomic_DNA"/>
</dbReference>
<feature type="compositionally biased region" description="Polar residues" evidence="1">
    <location>
        <begin position="254"/>
        <end position="271"/>
    </location>
</feature>
<accession>A7IYA0</accession>
<keyword evidence="3" id="KW-1185">Reference proteome</keyword>
<feature type="region of interest" description="Disordered" evidence="1">
    <location>
        <begin position="170"/>
        <end position="189"/>
    </location>
</feature>
<evidence type="ECO:0000256" key="1">
    <source>
        <dbReference type="SAM" id="MobiDB-lite"/>
    </source>
</evidence>
<dbReference type="KEGG" id="vg:5745468"/>
<reference evidence="2 3" key="1">
    <citation type="journal article" date="2008" name="Virology">
        <title>Genome sequence of the lytic bacteriophage P1201 from Corynebacterium glutamicum NCHU 87078: Evolutionary relationships to phages from Corynebacterineae.</title>
        <authorList>
            <person name="Chen C.L."/>
            <person name="Pan T.Y."/>
            <person name="Kan S.C."/>
            <person name="Kuan Y.C."/>
            <person name="Hong L.Y."/>
            <person name="Chiu K.R."/>
            <person name="Sheu C.S."/>
            <person name="Yang J.S."/>
            <person name="Hsu W.H."/>
            <person name="Hu H.Y."/>
        </authorList>
    </citation>
    <scope>NUCLEOTIDE SEQUENCE</scope>
</reference>
<organism evidence="2 3">
    <name type="scientific">Corynebacterium phage P1201</name>
    <dbReference type="NCBI Taxonomy" id="384848"/>
    <lineage>
        <taxon>Viruses</taxon>
        <taxon>Duplodnaviria</taxon>
        <taxon>Heunggongvirae</taxon>
        <taxon>Uroviricota</taxon>
        <taxon>Caudoviricetes</taxon>
        <taxon>Zierdtviridae</taxon>
        <taxon>Toshachvirinae</taxon>
        <taxon>Chunghsingvirus</taxon>
        <taxon>Chunghsingvirus P1201</taxon>
        <taxon>Corynebacterium virus P1201</taxon>
    </lineage>
</organism>
<dbReference type="Proteomes" id="UP000002414">
    <property type="component" value="Segment"/>
</dbReference>
<dbReference type="OrthoDB" id="7430at10239"/>
<feature type="compositionally biased region" description="Basic and acidic residues" evidence="1">
    <location>
        <begin position="232"/>
        <end position="245"/>
    </location>
</feature>
<protein>
    <submittedName>
        <fullName evidence="2">Putative head protein</fullName>
    </submittedName>
</protein>
<evidence type="ECO:0000313" key="2">
    <source>
        <dbReference type="EMBL" id="ABF57483.1"/>
    </source>
</evidence>
<sequence>MAVMAQALPPRKTAYDYPIVGPGQELTPQQEEQKIVARIAGIVAATATTKATIEATTTNQLVALLRVSDLLTEAGVKAFAKTAALIVTAAIRQARIASWSSTSARAKAAGATPPTSMPTENNIPKELRYSRGTDIETAYARIAEEYRLNLERTEDDPIIKDLVEQFERQGLTPLPRPDNLSSDAVRSLDGEEEEWEKAFLRAEKASQGSSRKDPIAEISAKDAEPTQGAGGTRREEAQWNQRDVEVLAGDDTPSPDSSLTRLEWPSQQAQSEVEEPETPRLASAEIRAIIEKYAEKKAEERAERMVSQDVTATIRNTQQAALRTMNQKQIRGFRRVVHPELAKSGHSCGLCIVASTMVYSKRDLMPIHAGCNCGIAEIYEVNGDIIDPGDQINMSDLEVFYREAGGTTHGWSLKRQRYEIQDNPEYGPTLVNISNKKLDGTAEPVRFTDGGDSNGRNG</sequence>
<feature type="compositionally biased region" description="Basic and acidic residues" evidence="1">
    <location>
        <begin position="201"/>
        <end position="224"/>
    </location>
</feature>
<feature type="region of interest" description="Disordered" evidence="1">
    <location>
        <begin position="201"/>
        <end position="280"/>
    </location>
</feature>
<proteinExistence type="predicted"/>
<dbReference type="GeneID" id="5745468"/>
<evidence type="ECO:0000313" key="3">
    <source>
        <dbReference type="Proteomes" id="UP000002414"/>
    </source>
</evidence>